<evidence type="ECO:0000256" key="1">
    <source>
        <dbReference type="ARBA" id="ARBA00001966"/>
    </source>
</evidence>
<comment type="cofactor">
    <cofactor evidence="1">
        <name>[4Fe-4S] cluster</name>
        <dbReference type="ChEBI" id="CHEBI:49883"/>
    </cofactor>
</comment>
<dbReference type="PANTHER" id="PTHR32329">
    <property type="entry name" value="BIFUNCTIONAL PROTEIN [INCLUDES 2-HYDROXYACYL-COA DEHYDRATASE (N-TER) AND ITS ACTIVATOR DOMAIN (C_TERM)-RELATED"/>
    <property type="match status" value="1"/>
</dbReference>
<dbReference type="Pfam" id="PF01869">
    <property type="entry name" value="BcrAD_BadFG"/>
    <property type="match status" value="1"/>
</dbReference>
<dbReference type="Gene3D" id="3.30.420.40">
    <property type="match status" value="2"/>
</dbReference>
<dbReference type="NCBIfam" id="TIGR00241">
    <property type="entry name" value="CoA_E_activ"/>
    <property type="match status" value="1"/>
</dbReference>
<dbReference type="InterPro" id="IPR043129">
    <property type="entry name" value="ATPase_NBD"/>
</dbReference>
<dbReference type="RefSeq" id="WP_185623665.1">
    <property type="nucleotide sequence ID" value="NZ_JABGBW010000001.1"/>
</dbReference>
<accession>A0ABR6TJU9</accession>
<organism evidence="6 7">
    <name type="scientific">Peptostreptococcus canis</name>
    <dbReference type="NCBI Taxonomy" id="1159213"/>
    <lineage>
        <taxon>Bacteria</taxon>
        <taxon>Bacillati</taxon>
        <taxon>Bacillota</taxon>
        <taxon>Clostridia</taxon>
        <taxon>Peptostreptococcales</taxon>
        <taxon>Peptostreptococcaceae</taxon>
        <taxon>Peptostreptococcus</taxon>
    </lineage>
</organism>
<evidence type="ECO:0000313" key="7">
    <source>
        <dbReference type="Proteomes" id="UP000713904"/>
    </source>
</evidence>
<feature type="domain" description="ATPase BadF/BadG/BcrA/BcrD type" evidence="5">
    <location>
        <begin position="4"/>
        <end position="248"/>
    </location>
</feature>
<dbReference type="PANTHER" id="PTHR32329:SF2">
    <property type="entry name" value="BIFUNCTIONAL PROTEIN [INCLUDES 2-HYDROXYACYL-COA DEHYDRATASE (N-TER) AND ITS ACTIVATOR DOMAIN (C_TERM)"/>
    <property type="match status" value="1"/>
</dbReference>
<keyword evidence="7" id="KW-1185">Reference proteome</keyword>
<evidence type="ECO:0000256" key="2">
    <source>
        <dbReference type="ARBA" id="ARBA00022723"/>
    </source>
</evidence>
<evidence type="ECO:0000259" key="5">
    <source>
        <dbReference type="Pfam" id="PF01869"/>
    </source>
</evidence>
<dbReference type="InterPro" id="IPR008275">
    <property type="entry name" value="CoA_E_activase_dom"/>
</dbReference>
<dbReference type="CDD" id="cd24109">
    <property type="entry name" value="ASKHA_NBD_YjiL-like"/>
    <property type="match status" value="1"/>
</dbReference>
<comment type="caution">
    <text evidence="6">The sequence shown here is derived from an EMBL/GenBank/DDBJ whole genome shotgun (WGS) entry which is preliminary data.</text>
</comment>
<keyword evidence="3" id="KW-0408">Iron</keyword>
<dbReference type="EMBL" id="JABGBW010000001">
    <property type="protein sequence ID" value="MBC2575675.1"/>
    <property type="molecule type" value="Genomic_DNA"/>
</dbReference>
<evidence type="ECO:0000256" key="3">
    <source>
        <dbReference type="ARBA" id="ARBA00023004"/>
    </source>
</evidence>
<keyword evidence="4" id="KW-0411">Iron-sulfur</keyword>
<gene>
    <name evidence="6" type="ORF">HLB29_03155</name>
</gene>
<dbReference type="SUPFAM" id="SSF53067">
    <property type="entry name" value="Actin-like ATPase domain"/>
    <property type="match status" value="1"/>
</dbReference>
<dbReference type="InterPro" id="IPR051805">
    <property type="entry name" value="Dehydratase_Activator_Redct"/>
</dbReference>
<protein>
    <submittedName>
        <fullName evidence="6">CoA activase</fullName>
    </submittedName>
</protein>
<dbReference type="Proteomes" id="UP000713904">
    <property type="component" value="Unassembled WGS sequence"/>
</dbReference>
<reference evidence="6 7" key="1">
    <citation type="submission" date="2020-05" db="EMBL/GenBank/DDBJ databases">
        <title>Draft genome of xy-202 and genomic insight in genome of the genus Peptostreptococcus.</title>
        <authorList>
            <person name="Zhang Z."/>
        </authorList>
    </citation>
    <scope>NUCLEOTIDE SEQUENCE [LARGE SCALE GENOMIC DNA]</scope>
    <source>
        <strain evidence="6 7">DSM 27025</strain>
    </source>
</reference>
<name>A0ABR6TJU9_9FIRM</name>
<sequence>MHFIGIDIGSTASKVAIRGEINDYFVMPTGWSSKETAEIIKSKLMEKGIDVDGEDAVVGATGYGRIAVDFADYVITEITCHGIGGYEIAKNNCTIIDIGGQDTKIIKIEKGMVTDFLMNDKCSAGTGKFVEIMANRLGVDIDGLFELAKEGDILPISSLCTVFAESEIINYIGEGRKRSDIAAGVIDSVVGKVSQMFSKFANSENIILTGGLSNNSYFAKCLSKKIRLEVKVSELGRYAGALGASIIAENKYNKINDTN</sequence>
<evidence type="ECO:0000256" key="4">
    <source>
        <dbReference type="ARBA" id="ARBA00023014"/>
    </source>
</evidence>
<dbReference type="InterPro" id="IPR002731">
    <property type="entry name" value="ATPase_BadF"/>
</dbReference>
<proteinExistence type="predicted"/>
<keyword evidence="2" id="KW-0479">Metal-binding</keyword>
<evidence type="ECO:0000313" key="6">
    <source>
        <dbReference type="EMBL" id="MBC2575675.1"/>
    </source>
</evidence>